<organism evidence="1 2">
    <name type="scientific">Datura stramonium</name>
    <name type="common">Jimsonweed</name>
    <name type="synonym">Common thornapple</name>
    <dbReference type="NCBI Taxonomy" id="4076"/>
    <lineage>
        <taxon>Eukaryota</taxon>
        <taxon>Viridiplantae</taxon>
        <taxon>Streptophyta</taxon>
        <taxon>Embryophyta</taxon>
        <taxon>Tracheophyta</taxon>
        <taxon>Spermatophyta</taxon>
        <taxon>Magnoliopsida</taxon>
        <taxon>eudicotyledons</taxon>
        <taxon>Gunneridae</taxon>
        <taxon>Pentapetalae</taxon>
        <taxon>asterids</taxon>
        <taxon>lamiids</taxon>
        <taxon>Solanales</taxon>
        <taxon>Solanaceae</taxon>
        <taxon>Solanoideae</taxon>
        <taxon>Datureae</taxon>
        <taxon>Datura</taxon>
    </lineage>
</organism>
<dbReference type="EMBL" id="JACEIK010003109">
    <property type="protein sequence ID" value="MCD9640379.1"/>
    <property type="molecule type" value="Genomic_DNA"/>
</dbReference>
<feature type="non-terminal residue" evidence="1">
    <location>
        <position position="137"/>
    </location>
</feature>
<gene>
    <name evidence="1" type="ORF">HAX54_025655</name>
</gene>
<proteinExistence type="predicted"/>
<accession>A0ABS8V0I5</accession>
<name>A0ABS8V0I5_DATST</name>
<keyword evidence="2" id="KW-1185">Reference proteome</keyword>
<evidence type="ECO:0000313" key="2">
    <source>
        <dbReference type="Proteomes" id="UP000823775"/>
    </source>
</evidence>
<dbReference type="Proteomes" id="UP000823775">
    <property type="component" value="Unassembled WGS sequence"/>
</dbReference>
<evidence type="ECO:0000313" key="1">
    <source>
        <dbReference type="EMBL" id="MCD9640379.1"/>
    </source>
</evidence>
<comment type="caution">
    <text evidence="1">The sequence shown here is derived from an EMBL/GenBank/DDBJ whole genome shotgun (WGS) entry which is preliminary data.</text>
</comment>
<protein>
    <submittedName>
        <fullName evidence="1">Uncharacterized protein</fullName>
    </submittedName>
</protein>
<reference evidence="1 2" key="1">
    <citation type="journal article" date="2021" name="BMC Genomics">
        <title>Datura genome reveals duplications of psychoactive alkaloid biosynthetic genes and high mutation rate following tissue culture.</title>
        <authorList>
            <person name="Rajewski A."/>
            <person name="Carter-House D."/>
            <person name="Stajich J."/>
            <person name="Litt A."/>
        </authorList>
    </citation>
    <scope>NUCLEOTIDE SEQUENCE [LARGE SCALE GENOMIC DNA]</scope>
    <source>
        <strain evidence="1">AR-01</strain>
    </source>
</reference>
<sequence length="137" mass="15431">MDLGDAAGFPVVICRKRWKERKIKPGCRKEIGREKGERESGRSGQGCVFLYAGGALEILGMAVGWCSPAIMLEIMVETVREKSGRGRWCLSVAVEKRKGKKQREEGRLLGGFWLVARWSSWRENGEGEEDDVGEERE</sequence>